<feature type="chain" id="PRO_5013466870" evidence="1">
    <location>
        <begin position="21"/>
        <end position="187"/>
    </location>
</feature>
<evidence type="ECO:0000256" key="1">
    <source>
        <dbReference type="SAM" id="SignalP"/>
    </source>
</evidence>
<proteinExistence type="predicted"/>
<keyword evidence="1" id="KW-0732">Signal</keyword>
<organism evidence="2">
    <name type="scientific">Ralstonia solanacearum</name>
    <name type="common">Pseudomonas solanacearum</name>
    <dbReference type="NCBI Taxonomy" id="305"/>
    <lineage>
        <taxon>Bacteria</taxon>
        <taxon>Pseudomonadati</taxon>
        <taxon>Pseudomonadota</taxon>
        <taxon>Betaproteobacteria</taxon>
        <taxon>Burkholderiales</taxon>
        <taxon>Burkholderiaceae</taxon>
        <taxon>Ralstonia</taxon>
        <taxon>Ralstonia solanacearum species complex</taxon>
    </lineage>
</organism>
<feature type="signal peptide" evidence="1">
    <location>
        <begin position="1"/>
        <end position="20"/>
    </location>
</feature>
<accession>A0A0S4TT71</accession>
<name>A0A0S4TT71_RALSL</name>
<gene>
    <name evidence="2" type="ORF">RUN39_v1_550006</name>
</gene>
<dbReference type="EMBL" id="LN899819">
    <property type="protein sequence ID" value="CUV13271.1"/>
    <property type="molecule type" value="Genomic_DNA"/>
</dbReference>
<protein>
    <submittedName>
        <fullName evidence="2">Uncharacterized protein</fullName>
    </submittedName>
</protein>
<evidence type="ECO:0000313" key="2">
    <source>
        <dbReference type="EMBL" id="CUV13271.1"/>
    </source>
</evidence>
<sequence length="187" mass="20847">MQKKHLAALLLPLMASLSHAGEFHAPDTLVWQDRTYQLAYQNALPDGQRFYEYTANGESVDAWSTLLTLRYGKNIQQDPMVWVVATKHALDRTTPRPHYQLSVDGPSGYARIIYEPTAKAPTCESDAHRSYHVGACDGLVIYQVAVKYAPAADASPKGRFERLDWIAGESAKLADALKKQAWAPRCD</sequence>
<reference evidence="2" key="1">
    <citation type="submission" date="2015-10" db="EMBL/GenBank/DDBJ databases">
        <authorList>
            <person name="Gilbert D.G."/>
        </authorList>
    </citation>
    <scope>NUCLEOTIDE SEQUENCE</scope>
    <source>
        <strain evidence="2">Phyl III-seqv23</strain>
    </source>
</reference>
<dbReference type="PATRIC" id="fig|305.106.peg.2891"/>
<dbReference type="AlphaFoldDB" id="A0A0S4TT71"/>